<dbReference type="Pfam" id="PF03124">
    <property type="entry name" value="EXS"/>
    <property type="match status" value="1"/>
</dbReference>
<evidence type="ECO:0000256" key="1">
    <source>
        <dbReference type="ARBA" id="ARBA00004141"/>
    </source>
</evidence>
<feature type="transmembrane region" description="Helical" evidence="5">
    <location>
        <begin position="137"/>
        <end position="161"/>
    </location>
</feature>
<evidence type="ECO:0000256" key="5">
    <source>
        <dbReference type="SAM" id="Phobius"/>
    </source>
</evidence>
<dbReference type="Proteomes" id="UP000694930">
    <property type="component" value="Chromosome 7"/>
</dbReference>
<dbReference type="RefSeq" id="XP_015080858.1">
    <property type="nucleotide sequence ID" value="XM_015225372.2"/>
</dbReference>
<feature type="transmembrane region" description="Helical" evidence="5">
    <location>
        <begin position="173"/>
        <end position="193"/>
    </location>
</feature>
<feature type="transmembrane region" description="Helical" evidence="5">
    <location>
        <begin position="93"/>
        <end position="116"/>
    </location>
</feature>
<gene>
    <name evidence="8" type="primary">LOC107024393</name>
</gene>
<dbReference type="PANTHER" id="PTHR10783">
    <property type="entry name" value="XENOTROPIC AND POLYTROPIC RETROVIRUS RECEPTOR 1-RELATED"/>
    <property type="match status" value="1"/>
</dbReference>
<reference evidence="7" key="1">
    <citation type="journal article" date="2014" name="Nat. Genet.">
        <title>The genome of the stress-tolerant wild tomato species Solanum pennellii.</title>
        <authorList>
            <person name="Bolger A."/>
            <person name="Scossa F."/>
            <person name="Bolger M.E."/>
            <person name="Lanz C."/>
            <person name="Maumus F."/>
            <person name="Tohge T."/>
            <person name="Quesneville H."/>
            <person name="Alseekh S."/>
            <person name="Sorensen I."/>
            <person name="Lichtenstein G."/>
            <person name="Fich E.A."/>
            <person name="Conte M."/>
            <person name="Keller H."/>
            <person name="Schneeberger K."/>
            <person name="Schwacke R."/>
            <person name="Ofner I."/>
            <person name="Vrebalov J."/>
            <person name="Xu Y."/>
            <person name="Osorio S."/>
            <person name="Aflitos S.A."/>
            <person name="Schijlen E."/>
            <person name="Jimenez-Gomez J.M."/>
            <person name="Ryngajllo M."/>
            <person name="Kimura S."/>
            <person name="Kumar R."/>
            <person name="Koenig D."/>
            <person name="Headland L.R."/>
            <person name="Maloof J.N."/>
            <person name="Sinha N."/>
            <person name="van Ham R.C."/>
            <person name="Lankhorst R.K."/>
            <person name="Mao L."/>
            <person name="Vogel A."/>
            <person name="Arsova B."/>
            <person name="Panstruga R."/>
            <person name="Fei Z."/>
            <person name="Rose J.K."/>
            <person name="Zamir D."/>
            <person name="Carrari F."/>
            <person name="Giovannoni J.J."/>
            <person name="Weigel D."/>
            <person name="Usadel B."/>
            <person name="Fernie A.R."/>
        </authorList>
    </citation>
    <scope>NUCLEOTIDE SEQUENCE [LARGE SCALE GENOMIC DNA]</scope>
    <source>
        <strain evidence="7">cv. LA0716</strain>
    </source>
</reference>
<feature type="transmembrane region" description="Helical" evidence="5">
    <location>
        <begin position="326"/>
        <end position="343"/>
    </location>
</feature>
<dbReference type="PANTHER" id="PTHR10783:SF106">
    <property type="entry name" value="EXS DOMAIN-CONTAINING PROTEIN"/>
    <property type="match status" value="1"/>
</dbReference>
<feature type="transmembrane region" description="Helical" evidence="5">
    <location>
        <begin position="205"/>
        <end position="226"/>
    </location>
</feature>
<name>A0ABM1H631_SOLPN</name>
<dbReference type="PROSITE" id="PS51380">
    <property type="entry name" value="EXS"/>
    <property type="match status" value="1"/>
</dbReference>
<reference evidence="8" key="2">
    <citation type="submission" date="2025-08" db="UniProtKB">
        <authorList>
            <consortium name="RefSeq"/>
        </authorList>
    </citation>
    <scope>IDENTIFICATION</scope>
</reference>
<accession>A0ABM1H631</accession>
<dbReference type="InterPro" id="IPR004342">
    <property type="entry name" value="EXS_C"/>
</dbReference>
<dbReference type="GeneID" id="107024393"/>
<evidence type="ECO:0000256" key="4">
    <source>
        <dbReference type="ARBA" id="ARBA00023136"/>
    </source>
</evidence>
<evidence type="ECO:0000259" key="6">
    <source>
        <dbReference type="PROSITE" id="PS51380"/>
    </source>
</evidence>
<evidence type="ECO:0000256" key="2">
    <source>
        <dbReference type="ARBA" id="ARBA00022692"/>
    </source>
</evidence>
<feature type="transmembrane region" description="Helical" evidence="5">
    <location>
        <begin position="258"/>
        <end position="274"/>
    </location>
</feature>
<keyword evidence="4 5" id="KW-0472">Membrane</keyword>
<sequence length="379" mass="43845">MDSPANSSHLRKSGSRLVVYDFGILEDAAASVFEEDTTDAKATTTIITSPLVKFNLHVLLFIIWGVTCCKISWDSVKRMSVNLRDLFLYEAFLYYNPLLLVTIMVWLWGINLWVFAQANVNFPKIFDLDQNHLSHTQIWKCATWMTIIVPTSMTAYLYLYSSGEVSLAASQPVLLYAAFAMALLCPFHIFYLSSRYFLLRTLWRIVFPLQAIAFADFFLADILTSMSKVFSDLERSVCRMVHRQVATIAWFEGDSVCGSHSVAIPIVLVLPYLFRLFQCLRQYKDTRDKTSLFNALKYSTAVPVIFVSALQYHVFPDKWVNLYRPLWLVSAVVNCLYSFYWDLTRDWDLSCFTVVFKFNKPHILSHCLYGRKWCRCTFG</sequence>
<evidence type="ECO:0000313" key="8">
    <source>
        <dbReference type="RefSeq" id="XP_015080858.1"/>
    </source>
</evidence>
<proteinExistence type="predicted"/>
<feature type="transmembrane region" description="Helical" evidence="5">
    <location>
        <begin position="295"/>
        <end position="314"/>
    </location>
</feature>
<comment type="subcellular location">
    <subcellularLocation>
        <location evidence="1">Membrane</location>
        <topology evidence="1">Multi-pass membrane protein</topology>
    </subcellularLocation>
</comment>
<keyword evidence="2 5" id="KW-0812">Transmembrane</keyword>
<protein>
    <submittedName>
        <fullName evidence="8">SPX and EXS domain-containing protein 5-like isoform X4</fullName>
    </submittedName>
</protein>
<organism evidence="7 8">
    <name type="scientific">Solanum pennellii</name>
    <name type="common">Tomato</name>
    <name type="synonym">Lycopersicon pennellii</name>
    <dbReference type="NCBI Taxonomy" id="28526"/>
    <lineage>
        <taxon>Eukaryota</taxon>
        <taxon>Viridiplantae</taxon>
        <taxon>Streptophyta</taxon>
        <taxon>Embryophyta</taxon>
        <taxon>Tracheophyta</taxon>
        <taxon>Spermatophyta</taxon>
        <taxon>Magnoliopsida</taxon>
        <taxon>eudicotyledons</taxon>
        <taxon>Gunneridae</taxon>
        <taxon>Pentapetalae</taxon>
        <taxon>asterids</taxon>
        <taxon>lamiids</taxon>
        <taxon>Solanales</taxon>
        <taxon>Solanaceae</taxon>
        <taxon>Solanoideae</taxon>
        <taxon>Solaneae</taxon>
        <taxon>Solanum</taxon>
        <taxon>Solanum subgen. Lycopersicon</taxon>
    </lineage>
</organism>
<feature type="domain" description="EXS" evidence="6">
    <location>
        <begin position="255"/>
        <end position="379"/>
    </location>
</feature>
<keyword evidence="7" id="KW-1185">Reference proteome</keyword>
<evidence type="ECO:0000313" key="7">
    <source>
        <dbReference type="Proteomes" id="UP000694930"/>
    </source>
</evidence>
<evidence type="ECO:0000256" key="3">
    <source>
        <dbReference type="ARBA" id="ARBA00022989"/>
    </source>
</evidence>
<keyword evidence="3 5" id="KW-1133">Transmembrane helix</keyword>
<feature type="transmembrane region" description="Helical" evidence="5">
    <location>
        <begin position="54"/>
        <end position="73"/>
    </location>
</feature>